<proteinExistence type="predicted"/>
<accession>A0A7W6DEN8</accession>
<gene>
    <name evidence="2" type="ORF">GGQ64_004485</name>
</gene>
<comment type="caution">
    <text evidence="2">The sequence shown here is derived from an EMBL/GenBank/DDBJ whole genome shotgun (WGS) entry which is preliminary data.</text>
</comment>
<name>A0A7W6DEN8_9HYPH</name>
<organism evidence="2 3">
    <name type="scientific">Mycoplana azooxidifex</name>
    <dbReference type="NCBI Taxonomy" id="1636188"/>
    <lineage>
        <taxon>Bacteria</taxon>
        <taxon>Pseudomonadati</taxon>
        <taxon>Pseudomonadota</taxon>
        <taxon>Alphaproteobacteria</taxon>
        <taxon>Hyphomicrobiales</taxon>
        <taxon>Rhizobiaceae</taxon>
        <taxon>Mycoplana</taxon>
    </lineage>
</organism>
<evidence type="ECO:0000256" key="1">
    <source>
        <dbReference type="SAM" id="MobiDB-lite"/>
    </source>
</evidence>
<sequence length="175" mass="19084">MIKLILVGAWICVLTLGSVYFSMQMAAAPRVDEEAAARAAALDLVRGSQATIPVISDGAVKGYFLTRLSYTANRELAARQPVPLSEVITDELYSLLVGQRLIDVEKLDSFDVEAFRGRIKDGLNKRFGGEVVEDVLIEQIDYIAKLEVGKEPPRRGTAIVRTREAPEAPADPTAP</sequence>
<dbReference type="EMBL" id="JACIEE010000010">
    <property type="protein sequence ID" value="MBB3979245.1"/>
    <property type="molecule type" value="Genomic_DNA"/>
</dbReference>
<reference evidence="2 3" key="1">
    <citation type="submission" date="2020-08" db="EMBL/GenBank/DDBJ databases">
        <title>Genomic Encyclopedia of Type Strains, Phase IV (KMG-IV): sequencing the most valuable type-strain genomes for metagenomic binning, comparative biology and taxonomic classification.</title>
        <authorList>
            <person name="Goeker M."/>
        </authorList>
    </citation>
    <scope>NUCLEOTIDE SEQUENCE [LARGE SCALE GENOMIC DNA]</scope>
    <source>
        <strain evidence="2 3">DSM 100211</strain>
    </source>
</reference>
<evidence type="ECO:0000313" key="3">
    <source>
        <dbReference type="Proteomes" id="UP000574761"/>
    </source>
</evidence>
<protein>
    <submittedName>
        <fullName evidence="2">Uncharacterized protein</fullName>
    </submittedName>
</protein>
<feature type="region of interest" description="Disordered" evidence="1">
    <location>
        <begin position="155"/>
        <end position="175"/>
    </location>
</feature>
<dbReference type="Proteomes" id="UP000574761">
    <property type="component" value="Unassembled WGS sequence"/>
</dbReference>
<dbReference type="RefSeq" id="WP_183807493.1">
    <property type="nucleotide sequence ID" value="NZ_JACIEE010000010.1"/>
</dbReference>
<evidence type="ECO:0000313" key="2">
    <source>
        <dbReference type="EMBL" id="MBB3979245.1"/>
    </source>
</evidence>
<keyword evidence="3" id="KW-1185">Reference proteome</keyword>
<dbReference type="AlphaFoldDB" id="A0A7W6DEN8"/>